<dbReference type="PROSITE" id="PS50893">
    <property type="entry name" value="ABC_TRANSPORTER_2"/>
    <property type="match status" value="2"/>
</dbReference>
<keyword evidence="1" id="KW-0547">Nucleotide-binding</keyword>
<feature type="domain" description="ABC transporter" evidence="4">
    <location>
        <begin position="355"/>
        <end position="550"/>
    </location>
</feature>
<gene>
    <name evidence="5" type="ORF">SAMN04489719_0684</name>
</gene>
<dbReference type="OrthoDB" id="3239744at2"/>
<proteinExistence type="predicted"/>
<dbReference type="EMBL" id="LT629734">
    <property type="protein sequence ID" value="SDR75992.1"/>
    <property type="molecule type" value="Genomic_DNA"/>
</dbReference>
<dbReference type="PROSITE" id="PS00211">
    <property type="entry name" value="ABC_TRANSPORTER_1"/>
    <property type="match status" value="1"/>
</dbReference>
<feature type="domain" description="ABC transporter" evidence="4">
    <location>
        <begin position="5"/>
        <end position="269"/>
    </location>
</feature>
<dbReference type="InterPro" id="IPR003439">
    <property type="entry name" value="ABC_transporter-like_ATP-bd"/>
</dbReference>
<dbReference type="PANTHER" id="PTHR42855:SF1">
    <property type="entry name" value="ABC TRANSPORTER DOMAIN-CONTAINING PROTEIN"/>
    <property type="match status" value="1"/>
</dbReference>
<dbReference type="RefSeq" id="WP_092665727.1">
    <property type="nucleotide sequence ID" value="NZ_LT629734.1"/>
</dbReference>
<evidence type="ECO:0000256" key="2">
    <source>
        <dbReference type="ARBA" id="ARBA00022840"/>
    </source>
</evidence>
<reference evidence="6" key="1">
    <citation type="submission" date="2016-10" db="EMBL/GenBank/DDBJ databases">
        <authorList>
            <person name="Varghese N."/>
            <person name="Submissions S."/>
        </authorList>
    </citation>
    <scope>NUCLEOTIDE SEQUENCE [LARGE SCALE GENOMIC DNA]</scope>
    <source>
        <strain evidence="6">DSM 22965</strain>
    </source>
</reference>
<dbReference type="Pfam" id="PF00005">
    <property type="entry name" value="ABC_tran"/>
    <property type="match status" value="2"/>
</dbReference>
<evidence type="ECO:0000313" key="5">
    <source>
        <dbReference type="EMBL" id="SDR75992.1"/>
    </source>
</evidence>
<evidence type="ECO:0000259" key="4">
    <source>
        <dbReference type="PROSITE" id="PS50893"/>
    </source>
</evidence>
<keyword evidence="2" id="KW-0067">ATP-binding</keyword>
<dbReference type="InterPro" id="IPR017871">
    <property type="entry name" value="ABC_transporter-like_CS"/>
</dbReference>
<dbReference type="InterPro" id="IPR003593">
    <property type="entry name" value="AAA+_ATPase"/>
</dbReference>
<dbReference type="InterPro" id="IPR027417">
    <property type="entry name" value="P-loop_NTPase"/>
</dbReference>
<protein>
    <submittedName>
        <fullName evidence="5">ATPase components of ABC transporters with duplicated ATPase domains</fullName>
    </submittedName>
</protein>
<dbReference type="FunFam" id="3.40.50.300:FF:001320">
    <property type="entry name" value="Heme ABC transporter ATP-binding protein"/>
    <property type="match status" value="1"/>
</dbReference>
<organism evidence="5 6">
    <name type="scientific">Agrococcus carbonis</name>
    <dbReference type="NCBI Taxonomy" id="684552"/>
    <lineage>
        <taxon>Bacteria</taxon>
        <taxon>Bacillati</taxon>
        <taxon>Actinomycetota</taxon>
        <taxon>Actinomycetes</taxon>
        <taxon>Micrococcales</taxon>
        <taxon>Microbacteriaceae</taxon>
        <taxon>Agrococcus</taxon>
    </lineage>
</organism>
<evidence type="ECO:0000256" key="3">
    <source>
        <dbReference type="SAM" id="MobiDB-lite"/>
    </source>
</evidence>
<dbReference type="SMART" id="SM00382">
    <property type="entry name" value="AAA"/>
    <property type="match status" value="2"/>
</dbReference>
<dbReference type="SUPFAM" id="SSF52540">
    <property type="entry name" value="P-loop containing nucleoside triphosphate hydrolases"/>
    <property type="match status" value="2"/>
</dbReference>
<name>A0A1H1LNX2_9MICO</name>
<dbReference type="GO" id="GO:0005524">
    <property type="term" value="F:ATP binding"/>
    <property type="evidence" value="ECO:0007669"/>
    <property type="project" value="UniProtKB-KW"/>
</dbReference>
<evidence type="ECO:0000313" key="6">
    <source>
        <dbReference type="Proteomes" id="UP000199649"/>
    </source>
</evidence>
<dbReference type="STRING" id="684552.SAMN04489719_0684"/>
<accession>A0A1H1LNX2</accession>
<evidence type="ECO:0000256" key="1">
    <source>
        <dbReference type="ARBA" id="ARBA00022741"/>
    </source>
</evidence>
<dbReference type="InterPro" id="IPR051309">
    <property type="entry name" value="ABCF_ATPase"/>
</dbReference>
<keyword evidence="6" id="KW-1185">Reference proteome</keyword>
<dbReference type="AlphaFoldDB" id="A0A1H1LNX2"/>
<dbReference type="Gene3D" id="3.40.50.300">
    <property type="entry name" value="P-loop containing nucleotide triphosphate hydrolases"/>
    <property type="match status" value="2"/>
</dbReference>
<dbReference type="GO" id="GO:0016887">
    <property type="term" value="F:ATP hydrolysis activity"/>
    <property type="evidence" value="ECO:0007669"/>
    <property type="project" value="InterPro"/>
</dbReference>
<sequence>MTATLVAQGLAGGHGHRTLFDALDLTVAPGDVVGVVGANGAGKSTLLRILAGQHAPQAGTVQLAPADAFVGYLPQEHERLEGETVGDAIARRTGCAEATAVMDAAAAALGDPTLAPDGTDPADAYASALDRWLASGAADLDERLPVVLAELGLELDADALMTSLSGGQAARVGLAALLLSRFDIVLLDEPTNDLDLDGLERLEAFVQGLRGGVVLVSHDREFLSRCVTRVLELDLAQHSNRVYGGGYDAYLEERATVRRHAREAYDEFAEQKADLVARARRTREWSSQGVRNAMKKAPDNDKNRRRAMTESSEKQAQKVRQMESRIARLEEVEEPRKEWQLQLAIAAAPRSSTVVSTLDEVVVRQGSFTLGPVSLQVNAGERIGITGPNGAGKSTLLRALLGRAAPDAGRASMGASVQVGEIDQARSLLVGERALADAFEALVPAMATGEVRTLLAKFGLRADHVGRPVDELSPGERTRAALALLQARGVNLLVLDEPTNHLDLPAIEQLEQALEHYDGTLLLVTHDRRMLEAVRLDRHWRVVDGRVDER</sequence>
<dbReference type="CDD" id="cd03221">
    <property type="entry name" value="ABCF_EF-3"/>
    <property type="match status" value="2"/>
</dbReference>
<feature type="compositionally biased region" description="Basic and acidic residues" evidence="3">
    <location>
        <begin position="296"/>
        <end position="319"/>
    </location>
</feature>
<dbReference type="PANTHER" id="PTHR42855">
    <property type="entry name" value="ABC TRANSPORTER ATP-BINDING SUBUNIT"/>
    <property type="match status" value="1"/>
</dbReference>
<dbReference type="Proteomes" id="UP000199649">
    <property type="component" value="Chromosome I"/>
</dbReference>
<feature type="region of interest" description="Disordered" evidence="3">
    <location>
        <begin position="286"/>
        <end position="319"/>
    </location>
</feature>